<feature type="region of interest" description="Disordered" evidence="1">
    <location>
        <begin position="1"/>
        <end position="29"/>
    </location>
</feature>
<accession>A0A1Q5UQ47</accession>
<feature type="region of interest" description="Disordered" evidence="1">
    <location>
        <begin position="41"/>
        <end position="97"/>
    </location>
</feature>
<evidence type="ECO:0000256" key="1">
    <source>
        <dbReference type="SAM" id="MobiDB-lite"/>
    </source>
</evidence>
<evidence type="ECO:0000313" key="2">
    <source>
        <dbReference type="EMBL" id="OKP14593.1"/>
    </source>
</evidence>
<reference evidence="2 3" key="1">
    <citation type="submission" date="2016-10" db="EMBL/GenBank/DDBJ databases">
        <title>Genome sequence of the ascomycete fungus Penicillium subrubescens.</title>
        <authorList>
            <person name="De Vries R.P."/>
            <person name="Peng M."/>
            <person name="Dilokpimol A."/>
            <person name="Hilden K."/>
            <person name="Makela M.R."/>
            <person name="Grigoriev I."/>
            <person name="Riley R."/>
            <person name="Granchi Z."/>
        </authorList>
    </citation>
    <scope>NUCLEOTIDE SEQUENCE [LARGE SCALE GENOMIC DNA]</scope>
    <source>
        <strain evidence="2 3">CBS 132785</strain>
    </source>
</reference>
<organism evidence="2 3">
    <name type="scientific">Penicillium subrubescens</name>
    <dbReference type="NCBI Taxonomy" id="1316194"/>
    <lineage>
        <taxon>Eukaryota</taxon>
        <taxon>Fungi</taxon>
        <taxon>Dikarya</taxon>
        <taxon>Ascomycota</taxon>
        <taxon>Pezizomycotina</taxon>
        <taxon>Eurotiomycetes</taxon>
        <taxon>Eurotiomycetidae</taxon>
        <taxon>Eurotiales</taxon>
        <taxon>Aspergillaceae</taxon>
        <taxon>Penicillium</taxon>
    </lineage>
</organism>
<dbReference type="EMBL" id="MNBE01000079">
    <property type="protein sequence ID" value="OKP14593.1"/>
    <property type="molecule type" value="Genomic_DNA"/>
</dbReference>
<keyword evidence="3" id="KW-1185">Reference proteome</keyword>
<feature type="compositionally biased region" description="Polar residues" evidence="1">
    <location>
        <begin position="10"/>
        <end position="28"/>
    </location>
</feature>
<dbReference type="AlphaFoldDB" id="A0A1Q5UQ47"/>
<name>A0A1Q5UQ47_9EURO</name>
<evidence type="ECO:0008006" key="4">
    <source>
        <dbReference type="Google" id="ProtNLM"/>
    </source>
</evidence>
<protein>
    <recommendedName>
        <fullName evidence="4">Transcription factor domain-containing protein</fullName>
    </recommendedName>
</protein>
<comment type="caution">
    <text evidence="2">The sequence shown here is derived from an EMBL/GenBank/DDBJ whole genome shotgun (WGS) entry which is preliminary data.</text>
</comment>
<gene>
    <name evidence="2" type="ORF">PENSUB_13945</name>
</gene>
<feature type="compositionally biased region" description="Acidic residues" evidence="1">
    <location>
        <begin position="56"/>
        <end position="67"/>
    </location>
</feature>
<evidence type="ECO:0000313" key="3">
    <source>
        <dbReference type="Proteomes" id="UP000186955"/>
    </source>
</evidence>
<dbReference type="STRING" id="1316194.A0A1Q5UQ47"/>
<dbReference type="Proteomes" id="UP000186955">
    <property type="component" value="Unassembled WGS sequence"/>
</dbReference>
<sequence>MSRRAPAAKKQQTLQFVTIDPSSDQGSSHIRRIVRSHAGGWIWRQLRDSQDNPQPDPEEEEEEDELEAGPSVREESQGRRQSTSQPRKPSPSVVGSLWEAPREFAPELVQRAGNGGRPMQLSRVSSEKLDPFQSYISTSPLPSGLVSNSNKYCLSVLWPGLMPRSSLIGGAPHAGIEGWFSISLGHPALHSAMLFGSYSHRRIMWLQKRQSDFSAEDEKQMAICEADSITRINLAIQNLSEALTDAIILCVLCMANNKNEPPLGPDNLESPFQAPLRSLQWLDVYGRLKPHPVHQIGLVQLVQLKGGLEKIKLPGLAGVIAFSGVLGASRLLSPPLFSYICIHEGEYLTLRDIIDSQHPVPTVDPNLIAELPITYDMQEIFRAARAYFALVDKYQDGIHVPLDTLADCRNLIQWHIMSLLSGSQLGARLIDAYPLYESCRLALVILGVSVIFPLPPQSAPLLELSRMLQAELQSTKDFAKVYSSVSTKLVYWCLVLGGIAATGSSERRWYVEEIRRLAGPYGLREWDSMKQDLKTILWLDRACDFGGRLLWEEALRLQ</sequence>
<proteinExistence type="predicted"/>
<dbReference type="PANTHER" id="PTHR37540">
    <property type="entry name" value="TRANSCRIPTION FACTOR (ACR-2), PUTATIVE-RELATED-RELATED"/>
    <property type="match status" value="1"/>
</dbReference>
<dbReference type="PANTHER" id="PTHR37540:SF5">
    <property type="entry name" value="TRANSCRIPTION FACTOR DOMAIN-CONTAINING PROTEIN"/>
    <property type="match status" value="1"/>
</dbReference>